<evidence type="ECO:0000313" key="1">
    <source>
        <dbReference type="EMBL" id="SMG49551.1"/>
    </source>
</evidence>
<accession>A0A1X7L6R7</accession>
<dbReference type="OrthoDB" id="950827at2"/>
<evidence type="ECO:0000313" key="2">
    <source>
        <dbReference type="Proteomes" id="UP000193420"/>
    </source>
</evidence>
<dbReference type="GO" id="GO:0030246">
    <property type="term" value="F:carbohydrate binding"/>
    <property type="evidence" value="ECO:0007669"/>
    <property type="project" value="UniProtKB-KW"/>
</dbReference>
<sequence>MKRKWNLLFALYCCSLVFHSCEDEVNTEPREISMNCLDTNLETMESLLENAIIGDEDGSYPEENAIALQQEIEKLQFGYSKGLAGQFTLQFEADNYCIQAEKAIAEFENSLQFTLPPGEPAELIVFGIDGKGRVEFGADPAFGGDDAFSVEAWLKYDKGFFESGIGDFIATFDGSTQPIEGWMINFLGDNLRATIGMGPQESRVLEFGSKYPQNYGEWNHLVMVYDASLAEGQLKMYLNGDLFFSKTNDIFNGAGELQSYQPNTKNYNMWAFQEPTDRGRTMTGYIKKFRFWNTAKSLEDIKVLMNSDVSGSETDLECAWDFTQVPEDDQNILDKTGNHTAKIVGSYKWMPLND</sequence>
<protein>
    <submittedName>
        <fullName evidence="1">Concanavalin A-like lectin/glucanases superfamily protein</fullName>
    </submittedName>
</protein>
<keyword evidence="1" id="KW-0430">Lectin</keyword>
<dbReference type="EMBL" id="FXAO01000010">
    <property type="protein sequence ID" value="SMG49551.1"/>
    <property type="molecule type" value="Genomic_DNA"/>
</dbReference>
<name>A0A1X7L6R7_9FLAO</name>
<keyword evidence="2" id="KW-1185">Reference proteome</keyword>
<dbReference type="Pfam" id="PF13385">
    <property type="entry name" value="Laminin_G_3"/>
    <property type="match status" value="1"/>
</dbReference>
<dbReference type="STRING" id="188872.SAMN03080602_03839"/>
<dbReference type="Gene3D" id="2.60.120.200">
    <property type="match status" value="1"/>
</dbReference>
<dbReference type="InterPro" id="IPR013320">
    <property type="entry name" value="ConA-like_dom_sf"/>
</dbReference>
<organism evidence="1 2">
    <name type="scientific">Arenibacter troitsensis</name>
    <dbReference type="NCBI Taxonomy" id="188872"/>
    <lineage>
        <taxon>Bacteria</taxon>
        <taxon>Pseudomonadati</taxon>
        <taxon>Bacteroidota</taxon>
        <taxon>Flavobacteriia</taxon>
        <taxon>Flavobacteriales</taxon>
        <taxon>Flavobacteriaceae</taxon>
        <taxon>Arenibacter</taxon>
    </lineage>
</organism>
<dbReference type="GO" id="GO:0005975">
    <property type="term" value="P:carbohydrate metabolic process"/>
    <property type="evidence" value="ECO:0007669"/>
    <property type="project" value="UniProtKB-ARBA"/>
</dbReference>
<dbReference type="Proteomes" id="UP000193420">
    <property type="component" value="Unassembled WGS sequence"/>
</dbReference>
<reference evidence="2" key="1">
    <citation type="submission" date="2017-04" db="EMBL/GenBank/DDBJ databases">
        <authorList>
            <person name="Varghese N."/>
            <person name="Submissions S."/>
        </authorList>
    </citation>
    <scope>NUCLEOTIDE SEQUENCE [LARGE SCALE GENOMIC DNA]</scope>
    <source>
        <strain evidence="2">DSM 19835</strain>
    </source>
</reference>
<dbReference type="SUPFAM" id="SSF49899">
    <property type="entry name" value="Concanavalin A-like lectins/glucanases"/>
    <property type="match status" value="1"/>
</dbReference>
<dbReference type="AlphaFoldDB" id="A0A1X7L6R7"/>
<proteinExistence type="predicted"/>
<dbReference type="RefSeq" id="WP_085500594.1">
    <property type="nucleotide sequence ID" value="NZ_FXAO01000010.1"/>
</dbReference>
<dbReference type="GO" id="GO:0004553">
    <property type="term" value="F:hydrolase activity, hydrolyzing O-glycosyl compounds"/>
    <property type="evidence" value="ECO:0007669"/>
    <property type="project" value="UniProtKB-ARBA"/>
</dbReference>
<gene>
    <name evidence="1" type="ORF">SAMN03080602_03839</name>
</gene>